<dbReference type="EMBL" id="GGEC01091670">
    <property type="protein sequence ID" value="MBX72154.1"/>
    <property type="molecule type" value="Transcribed_RNA"/>
</dbReference>
<reference evidence="1" key="1">
    <citation type="submission" date="2018-02" db="EMBL/GenBank/DDBJ databases">
        <title>Rhizophora mucronata_Transcriptome.</title>
        <authorList>
            <person name="Meera S.P."/>
            <person name="Sreeshan A."/>
            <person name="Augustine A."/>
        </authorList>
    </citation>
    <scope>NUCLEOTIDE SEQUENCE</scope>
    <source>
        <tissue evidence="1">Leaf</tissue>
    </source>
</reference>
<name>A0A2P2QZ58_RHIMU</name>
<sequence>MLCNCINKYLLVLLKHKNNFYFPQNRTQDGQVTAFNRP</sequence>
<organism evidence="1">
    <name type="scientific">Rhizophora mucronata</name>
    <name type="common">Asiatic mangrove</name>
    <dbReference type="NCBI Taxonomy" id="61149"/>
    <lineage>
        <taxon>Eukaryota</taxon>
        <taxon>Viridiplantae</taxon>
        <taxon>Streptophyta</taxon>
        <taxon>Embryophyta</taxon>
        <taxon>Tracheophyta</taxon>
        <taxon>Spermatophyta</taxon>
        <taxon>Magnoliopsida</taxon>
        <taxon>eudicotyledons</taxon>
        <taxon>Gunneridae</taxon>
        <taxon>Pentapetalae</taxon>
        <taxon>rosids</taxon>
        <taxon>fabids</taxon>
        <taxon>Malpighiales</taxon>
        <taxon>Rhizophoraceae</taxon>
        <taxon>Rhizophora</taxon>
    </lineage>
</organism>
<accession>A0A2P2QZ58</accession>
<proteinExistence type="predicted"/>
<protein>
    <submittedName>
        <fullName evidence="1">Uncharacterized protein</fullName>
    </submittedName>
</protein>
<dbReference type="AlphaFoldDB" id="A0A2P2QZ58"/>
<evidence type="ECO:0000313" key="1">
    <source>
        <dbReference type="EMBL" id="MBX72154.1"/>
    </source>
</evidence>